<accession>A0A927CDP4</accession>
<dbReference type="PROSITE" id="PS51186">
    <property type="entry name" value="GNAT"/>
    <property type="match status" value="1"/>
</dbReference>
<reference evidence="4" key="1">
    <citation type="submission" date="2020-09" db="EMBL/GenBank/DDBJ databases">
        <title>A novel bacterium of genus Paenibacillus, isolated from South China Sea.</title>
        <authorList>
            <person name="Huang H."/>
            <person name="Mo K."/>
            <person name="Hu Y."/>
        </authorList>
    </citation>
    <scope>NUCLEOTIDE SEQUENCE</scope>
    <source>
        <strain evidence="4">IB182363</strain>
    </source>
</reference>
<keyword evidence="5" id="KW-1185">Reference proteome</keyword>
<proteinExistence type="predicted"/>
<dbReference type="Pfam" id="PF00583">
    <property type="entry name" value="Acetyltransf_1"/>
    <property type="match status" value="1"/>
</dbReference>
<dbReference type="RefSeq" id="WP_190930324.1">
    <property type="nucleotide sequence ID" value="NZ_JACXJA010000032.1"/>
</dbReference>
<dbReference type="InterPro" id="IPR000182">
    <property type="entry name" value="GNAT_dom"/>
</dbReference>
<evidence type="ECO:0000259" key="3">
    <source>
        <dbReference type="PROSITE" id="PS51186"/>
    </source>
</evidence>
<comment type="caution">
    <text evidence="4">The sequence shown here is derived from an EMBL/GenBank/DDBJ whole genome shotgun (WGS) entry which is preliminary data.</text>
</comment>
<dbReference type="GO" id="GO:0016747">
    <property type="term" value="F:acyltransferase activity, transferring groups other than amino-acyl groups"/>
    <property type="evidence" value="ECO:0007669"/>
    <property type="project" value="InterPro"/>
</dbReference>
<dbReference type="PANTHER" id="PTHR43420">
    <property type="entry name" value="ACETYLTRANSFERASE"/>
    <property type="match status" value="1"/>
</dbReference>
<dbReference type="SUPFAM" id="SSF55729">
    <property type="entry name" value="Acyl-CoA N-acyltransferases (Nat)"/>
    <property type="match status" value="1"/>
</dbReference>
<gene>
    <name evidence="4" type="ORF">IDH45_22200</name>
</gene>
<keyword evidence="1" id="KW-0808">Transferase</keyword>
<name>A0A927CDP4_9BACL</name>
<dbReference type="CDD" id="cd04301">
    <property type="entry name" value="NAT_SF"/>
    <property type="match status" value="1"/>
</dbReference>
<evidence type="ECO:0000256" key="1">
    <source>
        <dbReference type="ARBA" id="ARBA00022679"/>
    </source>
</evidence>
<dbReference type="Gene3D" id="3.40.630.30">
    <property type="match status" value="1"/>
</dbReference>
<dbReference type="Proteomes" id="UP000639396">
    <property type="component" value="Unassembled WGS sequence"/>
</dbReference>
<organism evidence="4 5">
    <name type="scientific">Paenibacillus oceani</name>
    <dbReference type="NCBI Taxonomy" id="2772510"/>
    <lineage>
        <taxon>Bacteria</taxon>
        <taxon>Bacillati</taxon>
        <taxon>Bacillota</taxon>
        <taxon>Bacilli</taxon>
        <taxon>Bacillales</taxon>
        <taxon>Paenibacillaceae</taxon>
        <taxon>Paenibacillus</taxon>
    </lineage>
</organism>
<dbReference type="InterPro" id="IPR050680">
    <property type="entry name" value="YpeA/RimI_acetyltransf"/>
</dbReference>
<dbReference type="AlphaFoldDB" id="A0A927CDP4"/>
<dbReference type="InterPro" id="IPR016181">
    <property type="entry name" value="Acyl_CoA_acyltransferase"/>
</dbReference>
<feature type="domain" description="N-acetyltransferase" evidence="3">
    <location>
        <begin position="8"/>
        <end position="166"/>
    </location>
</feature>
<evidence type="ECO:0000256" key="2">
    <source>
        <dbReference type="ARBA" id="ARBA00023315"/>
    </source>
</evidence>
<evidence type="ECO:0000313" key="4">
    <source>
        <dbReference type="EMBL" id="MBD2864697.1"/>
    </source>
</evidence>
<dbReference type="EMBL" id="JACXJA010000032">
    <property type="protein sequence ID" value="MBD2864697.1"/>
    <property type="molecule type" value="Genomic_DNA"/>
</dbReference>
<protein>
    <submittedName>
        <fullName evidence="4">GNAT family N-acetyltransferase</fullName>
    </submittedName>
</protein>
<evidence type="ECO:0000313" key="5">
    <source>
        <dbReference type="Proteomes" id="UP000639396"/>
    </source>
</evidence>
<keyword evidence="2" id="KW-0012">Acyltransferase</keyword>
<sequence>MEDKLNKLEIRSLGDCTIREITEQWNTGFQQYLGSDSIGMSIVQTTGRLGRLNIHPDLSVAAFVEGVPAGFVMIGLAEANGRKLAWNGGTGVNPSFRGHSLSKLLLREAIRRTQSAGAHSLSLETRIENDRAIRSYLSCGFEIRDQVHVMRKEGGFADLPFARSRSSDYRTVPVAPCRAGLLPFYPLAKNSWTVEWFMTEDSEAIIALDHYGEAAGYAIYRRSLDSTGRLDSIQLTQCEADPQRGDGRDVIRFMLADIFSPLTELSFRSFHYLRESNGEALMALHEAGFITVYSEHLMTLDFERHPDA</sequence>